<feature type="compositionally biased region" description="Basic and acidic residues" evidence="2">
    <location>
        <begin position="255"/>
        <end position="266"/>
    </location>
</feature>
<dbReference type="NCBIfam" id="TIGR01651">
    <property type="entry name" value="CobT"/>
    <property type="match status" value="1"/>
</dbReference>
<evidence type="ECO:0000313" key="4">
    <source>
        <dbReference type="EMBL" id="GMG81405.1"/>
    </source>
</evidence>
<organism evidence="4 5">
    <name type="scientific">Paralimibaculum aggregatum</name>
    <dbReference type="NCBI Taxonomy" id="3036245"/>
    <lineage>
        <taxon>Bacteria</taxon>
        <taxon>Pseudomonadati</taxon>
        <taxon>Pseudomonadota</taxon>
        <taxon>Alphaproteobacteria</taxon>
        <taxon>Rhodobacterales</taxon>
        <taxon>Paracoccaceae</taxon>
        <taxon>Paralimibaculum</taxon>
    </lineage>
</organism>
<dbReference type="InterPro" id="IPR051928">
    <property type="entry name" value="NorD/CobT"/>
</dbReference>
<keyword evidence="5" id="KW-1185">Reference proteome</keyword>
<dbReference type="Pfam" id="PF11775">
    <property type="entry name" value="CobT_C"/>
    <property type="match status" value="1"/>
</dbReference>
<evidence type="ECO:0000259" key="3">
    <source>
        <dbReference type="PROSITE" id="PS50234"/>
    </source>
</evidence>
<evidence type="ECO:0000313" key="5">
    <source>
        <dbReference type="Proteomes" id="UP001239909"/>
    </source>
</evidence>
<dbReference type="PANTHER" id="PTHR41248:SF1">
    <property type="entry name" value="NORD PROTEIN"/>
    <property type="match status" value="1"/>
</dbReference>
<dbReference type="PROSITE" id="PS50234">
    <property type="entry name" value="VWFA"/>
    <property type="match status" value="1"/>
</dbReference>
<evidence type="ECO:0000256" key="1">
    <source>
        <dbReference type="NCBIfam" id="TIGR01651"/>
    </source>
</evidence>
<dbReference type="EC" id="6.6.1.2" evidence="1"/>
<feature type="region of interest" description="Disordered" evidence="2">
    <location>
        <begin position="207"/>
        <end position="305"/>
    </location>
</feature>
<accession>A0ABQ6LDG9</accession>
<feature type="domain" description="VWFA" evidence="3">
    <location>
        <begin position="405"/>
        <end position="598"/>
    </location>
</feature>
<dbReference type="Proteomes" id="UP001239909">
    <property type="component" value="Unassembled WGS sequence"/>
</dbReference>
<dbReference type="EMBL" id="BSYI01000003">
    <property type="protein sequence ID" value="GMG81405.1"/>
    <property type="molecule type" value="Genomic_DNA"/>
</dbReference>
<feature type="compositionally biased region" description="Acidic residues" evidence="2">
    <location>
        <begin position="212"/>
        <end position="254"/>
    </location>
</feature>
<dbReference type="SUPFAM" id="SSF53300">
    <property type="entry name" value="vWA-like"/>
    <property type="match status" value="1"/>
</dbReference>
<dbReference type="InterPro" id="IPR036465">
    <property type="entry name" value="vWFA_dom_sf"/>
</dbReference>
<dbReference type="Gene3D" id="3.40.50.410">
    <property type="entry name" value="von Willebrand factor, type A domain"/>
    <property type="match status" value="1"/>
</dbReference>
<dbReference type="Pfam" id="PF06213">
    <property type="entry name" value="CobT"/>
    <property type="match status" value="1"/>
</dbReference>
<proteinExistence type="predicted"/>
<feature type="compositionally biased region" description="Pro residues" evidence="2">
    <location>
        <begin position="290"/>
        <end position="302"/>
    </location>
</feature>
<comment type="caution">
    <text evidence="4">The sequence shown here is derived from an EMBL/GenBank/DDBJ whole genome shotgun (WGS) entry which is preliminary data.</text>
</comment>
<sequence>MNKKLENPADPFKKALAEATRALAGEAELEVSYSSDPSGRTNSGVRLPQVSRRLNREEIMLARGTADGYALRDRFHSDATHARFAPQGEMARALFDALESARCEAIGARAMPGVADNIDARLAHTAKRQGWEAMTSTESAPMAEAAGLLLRKEITGRALPKDCEHLLGLWQKHFDEHLTHSLENIGEGLEDQAAFARRARAMIEELGYGDQLGEDPEGESEEDLEQESEEDQTEEQTDGDQSGSEEDDEQEMAPDDMRSEDAESAKMDLVPDESDDDAEETDALDADDGLPPPDHMPAPPSEADPNYQVFTAEFDEVVTAEELADEAELERLRAYLDKQLEPLKGAVNRLANRLQRRLQARQNRSWEFDREEGLLDAGRLARVVANPTTPLSFKVEKQTEFRDTVVSLLLDNSGSMRGRPISIAAITADVLARVLERCQVKVEILGFTTRAWKGGESRERWLADGRPAGPGRLNDLRHIVYKAADAPWRRARRNLGLMMREGLLKENIDGEALEWAHRRLVGRPEQRRILMVISDGAPVDDSTLSVNPSNYLEHHLREVISMIERRRAVELLAIGIGHDVTRYYERAVTITDADQLAGAVTEQLAALFDADPKARARAETKGQRGHRGRAA</sequence>
<feature type="compositionally biased region" description="Acidic residues" evidence="2">
    <location>
        <begin position="270"/>
        <end position="288"/>
    </location>
</feature>
<reference evidence="4 5" key="1">
    <citation type="submission" date="2023-04" db="EMBL/GenBank/DDBJ databases">
        <title>Marinoamorphus aggregata gen. nov., sp. Nov., isolate from tissue of brittle star Ophioplocus japonicus.</title>
        <authorList>
            <person name="Kawano K."/>
            <person name="Sawayama S."/>
            <person name="Nakagawa S."/>
        </authorList>
    </citation>
    <scope>NUCLEOTIDE SEQUENCE [LARGE SCALE GENOMIC DNA]</scope>
    <source>
        <strain evidence="4 5">NKW23</strain>
    </source>
</reference>
<evidence type="ECO:0000256" key="2">
    <source>
        <dbReference type="SAM" id="MobiDB-lite"/>
    </source>
</evidence>
<dbReference type="RefSeq" id="WP_285670060.1">
    <property type="nucleotide sequence ID" value="NZ_BSYI01000003.1"/>
</dbReference>
<dbReference type="PIRSF" id="PIRSF031715">
    <property type="entry name" value="Cob_chel_CobT"/>
    <property type="match status" value="1"/>
</dbReference>
<dbReference type="InterPro" id="IPR006538">
    <property type="entry name" value="CobT"/>
</dbReference>
<dbReference type="PANTHER" id="PTHR41248">
    <property type="entry name" value="NORD PROTEIN"/>
    <property type="match status" value="1"/>
</dbReference>
<gene>
    <name evidence="4" type="primary">cobT_2</name>
    <name evidence="4" type="ORF">LNKW23_06180</name>
</gene>
<dbReference type="InterPro" id="IPR002035">
    <property type="entry name" value="VWF_A"/>
</dbReference>
<dbReference type="SMART" id="SM00327">
    <property type="entry name" value="VWA"/>
    <property type="match status" value="1"/>
</dbReference>
<protein>
    <recommendedName>
        <fullName evidence="1">Cobaltochelatase subunit CobT</fullName>
        <ecNumber evidence="1">6.6.1.2</ecNumber>
    </recommendedName>
</protein>
<dbReference type="InterPro" id="IPR025861">
    <property type="entry name" value="CobT_VWA_dom"/>
</dbReference>
<dbReference type="CDD" id="cd01454">
    <property type="entry name" value="vWA_norD_type"/>
    <property type="match status" value="1"/>
</dbReference>
<name>A0ABQ6LDG9_9RHOB</name>